<feature type="chain" id="PRO_5046706751" description="PDZ domain-containing protein" evidence="2">
    <location>
        <begin position="27"/>
        <end position="480"/>
    </location>
</feature>
<feature type="compositionally biased region" description="Basic and acidic residues" evidence="1">
    <location>
        <begin position="455"/>
        <end position="468"/>
    </location>
</feature>
<evidence type="ECO:0000313" key="4">
    <source>
        <dbReference type="Proteomes" id="UP001225596"/>
    </source>
</evidence>
<dbReference type="RefSeq" id="WP_338435605.1">
    <property type="nucleotide sequence ID" value="NZ_JAUYVH010000002.1"/>
</dbReference>
<keyword evidence="2" id="KW-0732">Signal</keyword>
<sequence>MNRLRPHSRILTAAALVTAAFLSGCAAPTYTVDDGSPVDENLLSAIRLYGKGEQLIRPHIIKTAQLKDQDCDKQWELPFVVATSHELPREEKVAWARGLLVDERLSVIAASKESGLQAGDKIEKINGDDDDPGDMLEELIELRDDGDPFKITLSTGRAIRVEPTEVCRGRVEITKPAAPDAQDYHWLKTAHTMSLFNQELTPDEAMWIVLWTQGLSEEAGARMKTYHYGSKLIKTGLTIASIASGVGAAANAASNAAANIAASEAGKAAAQAAGKEAAKFAAEKVADSLRDKMVQTILKEAGKAAGQEIALAAVSSAGIFKSSLSGISWVAGTGFWMADKWALERMAKLGADPLAAYSLHYKLASRAQVDNAFVFDAERLANITRYADEGGFADKARLALSGTSHEALIATAEAVANESVEVRPLSAADPVQAVAEATRPEHQVMAAMTSPESLSAHKQDESSAKEQDNMSESSIKAKTD</sequence>
<feature type="region of interest" description="Disordered" evidence="1">
    <location>
        <begin position="438"/>
        <end position="480"/>
    </location>
</feature>
<accession>A0ABU1BL05</accession>
<keyword evidence="4" id="KW-1185">Reference proteome</keyword>
<gene>
    <name evidence="3" type="ORF">Q8A64_04515</name>
</gene>
<dbReference type="EMBL" id="JAUYVH010000002">
    <property type="protein sequence ID" value="MDQ9169670.1"/>
    <property type="molecule type" value="Genomic_DNA"/>
</dbReference>
<evidence type="ECO:0000256" key="1">
    <source>
        <dbReference type="SAM" id="MobiDB-lite"/>
    </source>
</evidence>
<evidence type="ECO:0008006" key="5">
    <source>
        <dbReference type="Google" id="ProtNLM"/>
    </source>
</evidence>
<evidence type="ECO:0000313" key="3">
    <source>
        <dbReference type="EMBL" id="MDQ9169670.1"/>
    </source>
</evidence>
<proteinExistence type="predicted"/>
<protein>
    <recommendedName>
        <fullName evidence="5">PDZ domain-containing protein</fullName>
    </recommendedName>
</protein>
<feature type="signal peptide" evidence="2">
    <location>
        <begin position="1"/>
        <end position="26"/>
    </location>
</feature>
<name>A0ABU1BL05_9BURK</name>
<dbReference type="Proteomes" id="UP001225596">
    <property type="component" value="Unassembled WGS sequence"/>
</dbReference>
<reference evidence="3 4" key="1">
    <citation type="submission" date="2023-08" db="EMBL/GenBank/DDBJ databases">
        <title>Oxalobacteraceae gen .nov., isolated from river sludge outside the plant.</title>
        <authorList>
            <person name="Zhao S.Y."/>
        </authorList>
    </citation>
    <scope>NUCLEOTIDE SEQUENCE [LARGE SCALE GENOMIC DNA]</scope>
    <source>
        <strain evidence="3 4">R-40</strain>
    </source>
</reference>
<comment type="caution">
    <text evidence="3">The sequence shown here is derived from an EMBL/GenBank/DDBJ whole genome shotgun (WGS) entry which is preliminary data.</text>
</comment>
<organism evidence="3 4">
    <name type="scientific">Keguizhuia sedimenti</name>
    <dbReference type="NCBI Taxonomy" id="3064264"/>
    <lineage>
        <taxon>Bacteria</taxon>
        <taxon>Pseudomonadati</taxon>
        <taxon>Pseudomonadota</taxon>
        <taxon>Betaproteobacteria</taxon>
        <taxon>Burkholderiales</taxon>
        <taxon>Oxalobacteraceae</taxon>
        <taxon>Keguizhuia</taxon>
    </lineage>
</organism>
<evidence type="ECO:0000256" key="2">
    <source>
        <dbReference type="SAM" id="SignalP"/>
    </source>
</evidence>
<dbReference type="PROSITE" id="PS51257">
    <property type="entry name" value="PROKAR_LIPOPROTEIN"/>
    <property type="match status" value="1"/>
</dbReference>